<dbReference type="Pfam" id="PF17144">
    <property type="entry name" value="Ribosomal_L5e"/>
    <property type="match status" value="1"/>
</dbReference>
<dbReference type="RefSeq" id="XP_003240000.1">
    <property type="nucleotide sequence ID" value="XM_003239952.1"/>
</dbReference>
<reference evidence="4 5" key="1">
    <citation type="journal article" date="2011" name="Genome Biol. Evol.">
        <title>Complete nucleomorph genome sequence of the nonphotosynthetic alga Cryptomonas paramecium reveals a core nucleomorph gene set.</title>
        <authorList>
            <person name="Tanifuji G."/>
            <person name="Onodera N.T."/>
            <person name="Wheeler T.J."/>
            <person name="Dlutek M."/>
            <person name="Donaher N."/>
            <person name="Archibald J.M."/>
        </authorList>
    </citation>
    <scope>NUCLEOTIDE SEQUENCE [LARGE SCALE GENOMIC DNA]</scope>
    <source>
        <strain evidence="4 5">CCAP977/2A</strain>
    </source>
</reference>
<evidence type="ECO:0000256" key="2">
    <source>
        <dbReference type="ARBA" id="ARBA00022980"/>
    </source>
</evidence>
<dbReference type="HAMAP" id="MF_01337_A">
    <property type="entry name" value="Ribosomal_uL18_A"/>
    <property type="match status" value="1"/>
</dbReference>
<sequence>MKFTKILKNSSYFSRFQVKWKRRRKGKTDYYSRKKMISKDKRKHNFHKYRVVVRFSKHNIVCQFINSKFEGDHILNSVYSSKLKKMGIYIGLTNFSCAYISGLLLSKNILQKNCLNGSYCLNAKYVIKKIRTCLDIGLTRATRGHKVFSCMKGIIDGGIEIPHKKTKYPGYTDKKNFNQSLLQERIQGKHVYDYSIGLKEEDELKFNKHFSKLSSSKTSLNRYKNLYSSLIHKLQMDSA</sequence>
<dbReference type="PANTHER" id="PTHR23410:SF12">
    <property type="entry name" value="LARGE RIBOSOMAL SUBUNIT PROTEIN UL18"/>
    <property type="match status" value="1"/>
</dbReference>
<geneLocation type="nucleomorph" evidence="4"/>
<name>F2HIH8_9CRYP</name>
<gene>
    <name evidence="4" type="primary">rpl5</name>
    <name evidence="4" type="ORF">CPARA_3gp444</name>
</gene>
<dbReference type="AlphaFoldDB" id="F2HIH8"/>
<dbReference type="GO" id="GO:0022625">
    <property type="term" value="C:cytosolic large ribosomal subunit"/>
    <property type="evidence" value="ECO:0007669"/>
    <property type="project" value="TreeGrafter"/>
</dbReference>
<dbReference type="GO" id="GO:0003735">
    <property type="term" value="F:structural constituent of ribosome"/>
    <property type="evidence" value="ECO:0007669"/>
    <property type="project" value="InterPro"/>
</dbReference>
<dbReference type="EMBL" id="CP002174">
    <property type="protein sequence ID" value="AEA39102.1"/>
    <property type="molecule type" value="Genomic_DNA"/>
</dbReference>
<dbReference type="SUPFAM" id="SSF53137">
    <property type="entry name" value="Translational machinery components"/>
    <property type="match status" value="1"/>
</dbReference>
<protein>
    <submittedName>
        <fullName evidence="4">60S ribosomal protein L5</fullName>
    </submittedName>
</protein>
<dbReference type="GeneID" id="10447361"/>
<dbReference type="PANTHER" id="PTHR23410">
    <property type="entry name" value="RIBOSOMAL PROTEIN L5-RELATED"/>
    <property type="match status" value="1"/>
</dbReference>
<dbReference type="GO" id="GO:0008097">
    <property type="term" value="F:5S rRNA binding"/>
    <property type="evidence" value="ECO:0007669"/>
    <property type="project" value="InterPro"/>
</dbReference>
<dbReference type="InterPro" id="IPR057268">
    <property type="entry name" value="Ribosomal_L18"/>
</dbReference>
<dbReference type="PRINTS" id="PR00058">
    <property type="entry name" value="RIBOSOMALL5"/>
</dbReference>
<dbReference type="InterPro" id="IPR005485">
    <property type="entry name" value="Rbsml_uL18_euk_arch"/>
</dbReference>
<organism evidence="4 5">
    <name type="scientific">Cryptomonas paramaecium</name>
    <dbReference type="NCBI Taxonomy" id="2898"/>
    <lineage>
        <taxon>Eukaryota</taxon>
        <taxon>Cryptophyceae</taxon>
        <taxon>Cryptomonadales</taxon>
        <taxon>Cryptomonadaceae</taxon>
        <taxon>Cryptomonas</taxon>
    </lineage>
</organism>
<proteinExistence type="inferred from homology"/>
<evidence type="ECO:0000256" key="3">
    <source>
        <dbReference type="ARBA" id="ARBA00023274"/>
    </source>
</evidence>
<dbReference type="CDD" id="cd00432">
    <property type="entry name" value="Ribosomal_L18_L5e"/>
    <property type="match status" value="1"/>
</dbReference>
<evidence type="ECO:0000313" key="4">
    <source>
        <dbReference type="EMBL" id="AEA39102.1"/>
    </source>
</evidence>
<dbReference type="Proteomes" id="UP000243423">
    <property type="component" value="Nucleomorph 3"/>
</dbReference>
<keyword evidence="2 4" id="KW-0689">Ribosomal protein</keyword>
<dbReference type="GO" id="GO:0006412">
    <property type="term" value="P:translation"/>
    <property type="evidence" value="ECO:0007669"/>
    <property type="project" value="InterPro"/>
</dbReference>
<accession>F2HIH8</accession>
<keyword evidence="4" id="KW-0542">Nucleomorph</keyword>
<dbReference type="GO" id="GO:0000027">
    <property type="term" value="P:ribosomal large subunit assembly"/>
    <property type="evidence" value="ECO:0007669"/>
    <property type="project" value="TreeGrafter"/>
</dbReference>
<evidence type="ECO:0000313" key="5">
    <source>
        <dbReference type="Proteomes" id="UP000243423"/>
    </source>
</evidence>
<dbReference type="Gene3D" id="3.30.420.100">
    <property type="match status" value="1"/>
</dbReference>
<evidence type="ECO:0000256" key="1">
    <source>
        <dbReference type="ARBA" id="ARBA00007116"/>
    </source>
</evidence>
<comment type="similarity">
    <text evidence="1">Belongs to the universal ribosomal protein uL18 family.</text>
</comment>
<keyword evidence="3" id="KW-0687">Ribonucleoprotein</keyword>